<dbReference type="RefSeq" id="WP_343783529.1">
    <property type="nucleotide sequence ID" value="NZ_BAAACZ010000017.1"/>
</dbReference>
<evidence type="ECO:0000259" key="1">
    <source>
        <dbReference type="PROSITE" id="PS50801"/>
    </source>
</evidence>
<evidence type="ECO:0000313" key="2">
    <source>
        <dbReference type="EMBL" id="GAA0465129.1"/>
    </source>
</evidence>
<dbReference type="Proteomes" id="UP001500740">
    <property type="component" value="Unassembled WGS sequence"/>
</dbReference>
<dbReference type="Pfam" id="PF01740">
    <property type="entry name" value="STAS"/>
    <property type="match status" value="1"/>
</dbReference>
<dbReference type="PANTHER" id="PTHR33495">
    <property type="entry name" value="ANTI-SIGMA FACTOR ANTAGONIST TM_1081-RELATED-RELATED"/>
    <property type="match status" value="1"/>
</dbReference>
<dbReference type="InterPro" id="IPR036513">
    <property type="entry name" value="STAS_dom_sf"/>
</dbReference>
<dbReference type="EMBL" id="BAAACZ010000017">
    <property type="protein sequence ID" value="GAA0465129.1"/>
    <property type="molecule type" value="Genomic_DNA"/>
</dbReference>
<evidence type="ECO:0000313" key="3">
    <source>
        <dbReference type="Proteomes" id="UP001500740"/>
    </source>
</evidence>
<keyword evidence="3" id="KW-1185">Reference proteome</keyword>
<protein>
    <recommendedName>
        <fullName evidence="1">STAS domain-containing protein</fullName>
    </recommendedName>
</protein>
<reference evidence="3" key="1">
    <citation type="journal article" date="2019" name="Int. J. Syst. Evol. Microbiol.">
        <title>The Global Catalogue of Microorganisms (GCM) 10K type strain sequencing project: providing services to taxonomists for standard genome sequencing and annotation.</title>
        <authorList>
            <consortium name="The Broad Institute Genomics Platform"/>
            <consortium name="The Broad Institute Genome Sequencing Center for Infectious Disease"/>
            <person name="Wu L."/>
            <person name="Ma J."/>
        </authorList>
    </citation>
    <scope>NUCLEOTIDE SEQUENCE [LARGE SCALE GENOMIC DNA]</scope>
    <source>
        <strain evidence="3">JCM 14193</strain>
    </source>
</reference>
<gene>
    <name evidence="2" type="ORF">GCM10008935_21170</name>
</gene>
<feature type="domain" description="STAS" evidence="1">
    <location>
        <begin position="1"/>
        <end position="108"/>
    </location>
</feature>
<dbReference type="PROSITE" id="PS50801">
    <property type="entry name" value="STAS"/>
    <property type="match status" value="1"/>
</dbReference>
<name>A0ABP3JXF2_9BACI</name>
<proteinExistence type="predicted"/>
<dbReference type="CDD" id="cd07043">
    <property type="entry name" value="STAS_anti-anti-sigma_factors"/>
    <property type="match status" value="1"/>
</dbReference>
<accession>A0ABP3JXF2</accession>
<organism evidence="2 3">
    <name type="scientific">Alkalibacillus silvisoli</name>
    <dbReference type="NCBI Taxonomy" id="392823"/>
    <lineage>
        <taxon>Bacteria</taxon>
        <taxon>Bacillati</taxon>
        <taxon>Bacillota</taxon>
        <taxon>Bacilli</taxon>
        <taxon>Bacillales</taxon>
        <taxon>Bacillaceae</taxon>
        <taxon>Alkalibacillus</taxon>
    </lineage>
</organism>
<dbReference type="InterPro" id="IPR002645">
    <property type="entry name" value="STAS_dom"/>
</dbReference>
<sequence length="108" mass="12349">MNYEIKLEGEKVTLLLLGDLDIEATETFEIDFLSKAKEHTNYHAWHIDLKEVPFVDSTGVGLLIHFVETLKELEFDVKVINIQPSVYDIFSLMQVDAILGVELLKEKA</sequence>
<dbReference type="SUPFAM" id="SSF52091">
    <property type="entry name" value="SpoIIaa-like"/>
    <property type="match status" value="1"/>
</dbReference>
<dbReference type="Gene3D" id="3.30.750.24">
    <property type="entry name" value="STAS domain"/>
    <property type="match status" value="1"/>
</dbReference>
<comment type="caution">
    <text evidence="2">The sequence shown here is derived from an EMBL/GenBank/DDBJ whole genome shotgun (WGS) entry which is preliminary data.</text>
</comment>